<gene>
    <name evidence="1" type="ORF">MGAL_10B025741</name>
</gene>
<proteinExistence type="predicted"/>
<sequence>MLYDHFFNLYILDLSQKVFYVCCLLVTTGGLCKTLQCPMKDNKMPWKNPCGTEGIEHKSSLPHNAADRTWITNFISVLKEINDFFIELKVLICLDPAVQNLFNKRRYSDFDNQHLVGFPTADTTKISNQAKLNISLEILDDYQKLAIVLVFVEQIVSEKDSYKGITDQDILCNIYYKIRDVLCELRTQSERTLIDEVTPTRNVMNSKYRKVDRISRLRRNYIIFKDASKYIRAISNKYWRLYFQI</sequence>
<keyword evidence="2" id="KW-1185">Reference proteome</keyword>
<dbReference type="EMBL" id="UYJE01008498">
    <property type="protein sequence ID" value="VDI64337.1"/>
    <property type="molecule type" value="Genomic_DNA"/>
</dbReference>
<comment type="caution">
    <text evidence="1">The sequence shown here is derived from an EMBL/GenBank/DDBJ whole genome shotgun (WGS) entry which is preliminary data.</text>
</comment>
<reference evidence="1" key="1">
    <citation type="submission" date="2018-11" db="EMBL/GenBank/DDBJ databases">
        <authorList>
            <person name="Alioto T."/>
            <person name="Alioto T."/>
        </authorList>
    </citation>
    <scope>NUCLEOTIDE SEQUENCE</scope>
</reference>
<name>A0A8B6GIM0_MYTGA</name>
<protein>
    <submittedName>
        <fullName evidence="1">Uncharacterized protein</fullName>
    </submittedName>
</protein>
<evidence type="ECO:0000313" key="1">
    <source>
        <dbReference type="EMBL" id="VDI64337.1"/>
    </source>
</evidence>
<accession>A0A8B6GIM0</accession>
<dbReference type="AlphaFoldDB" id="A0A8B6GIM0"/>
<evidence type="ECO:0000313" key="2">
    <source>
        <dbReference type="Proteomes" id="UP000596742"/>
    </source>
</evidence>
<dbReference type="Proteomes" id="UP000596742">
    <property type="component" value="Unassembled WGS sequence"/>
</dbReference>
<organism evidence="1 2">
    <name type="scientific">Mytilus galloprovincialis</name>
    <name type="common">Mediterranean mussel</name>
    <dbReference type="NCBI Taxonomy" id="29158"/>
    <lineage>
        <taxon>Eukaryota</taxon>
        <taxon>Metazoa</taxon>
        <taxon>Spiralia</taxon>
        <taxon>Lophotrochozoa</taxon>
        <taxon>Mollusca</taxon>
        <taxon>Bivalvia</taxon>
        <taxon>Autobranchia</taxon>
        <taxon>Pteriomorphia</taxon>
        <taxon>Mytilida</taxon>
        <taxon>Mytiloidea</taxon>
        <taxon>Mytilidae</taxon>
        <taxon>Mytilinae</taxon>
        <taxon>Mytilus</taxon>
    </lineage>
</organism>
<dbReference type="OrthoDB" id="6114007at2759"/>